<dbReference type="AlphaFoldDB" id="A0A2K2H919"/>
<dbReference type="Proteomes" id="UP000236340">
    <property type="component" value="Unassembled WGS sequence"/>
</dbReference>
<comment type="caution">
    <text evidence="2">The sequence shown here is derived from an EMBL/GenBank/DDBJ whole genome shotgun (WGS) entry which is preliminary data.</text>
</comment>
<proteinExistence type="predicted"/>
<dbReference type="EMBL" id="PPFX01000022">
    <property type="protein sequence ID" value="PNU19815.1"/>
    <property type="molecule type" value="Genomic_DNA"/>
</dbReference>
<evidence type="ECO:0000313" key="3">
    <source>
        <dbReference type="Proteomes" id="UP000236340"/>
    </source>
</evidence>
<gene>
    <name evidence="2" type="ORF">C2E25_10295</name>
</gene>
<evidence type="ECO:0000313" key="2">
    <source>
        <dbReference type="EMBL" id="PNU19815.1"/>
    </source>
</evidence>
<protein>
    <submittedName>
        <fullName evidence="2">Uncharacterized protein</fullName>
    </submittedName>
</protein>
<feature type="non-terminal residue" evidence="2">
    <location>
        <position position="1"/>
    </location>
</feature>
<evidence type="ECO:0000256" key="1">
    <source>
        <dbReference type="SAM" id="Phobius"/>
    </source>
</evidence>
<reference evidence="2 3" key="1">
    <citation type="journal article" date="2018" name="Genome Announc.">
        <title>Genome Sequence of Geothermobacter sp. HR-1 Iron Reducer from the Loihi Seamount.</title>
        <authorList>
            <person name="Smith H."/>
            <person name="Abuyen K."/>
            <person name="Tremblay J."/>
            <person name="Savalia P."/>
            <person name="Perez-Rodriguez I."/>
            <person name="Emerson D."/>
            <person name="Tully B."/>
            <person name="Amend J."/>
        </authorList>
    </citation>
    <scope>NUCLEOTIDE SEQUENCE [LARGE SCALE GENOMIC DNA]</scope>
    <source>
        <strain evidence="2 3">HR-1</strain>
    </source>
</reference>
<keyword evidence="1" id="KW-1133">Transmembrane helix</keyword>
<name>A0A2K2H919_9BACT</name>
<accession>A0A2K2H919</accession>
<dbReference type="RefSeq" id="WP_233189400.1">
    <property type="nucleotide sequence ID" value="NZ_PPFX01000022.1"/>
</dbReference>
<sequence length="94" mass="10995">NNGRNFFMFFFLFINGLTVVISGGDGTLPFTTEIIDFAFREAHSYFRPLDCMVVRPFYGDDLTQILLGRWRCFYAFDCNCFFQFLTDLPLLFGL</sequence>
<keyword evidence="1" id="KW-0472">Membrane</keyword>
<keyword evidence="1" id="KW-0812">Transmembrane</keyword>
<organism evidence="2 3">
    <name type="scientific">Geothermobacter hydrogeniphilus</name>
    <dbReference type="NCBI Taxonomy" id="1969733"/>
    <lineage>
        <taxon>Bacteria</taxon>
        <taxon>Pseudomonadati</taxon>
        <taxon>Thermodesulfobacteriota</taxon>
        <taxon>Desulfuromonadia</taxon>
        <taxon>Desulfuromonadales</taxon>
        <taxon>Geothermobacteraceae</taxon>
        <taxon>Geothermobacter</taxon>
    </lineage>
</organism>
<feature type="transmembrane region" description="Helical" evidence="1">
    <location>
        <begin position="6"/>
        <end position="24"/>
    </location>
</feature>